<evidence type="ECO:0000256" key="1">
    <source>
        <dbReference type="ARBA" id="ARBA00022801"/>
    </source>
</evidence>
<feature type="domain" description="Beta-agarase/YXIM esterase-like galactose-binding" evidence="4">
    <location>
        <begin position="460"/>
        <end position="549"/>
    </location>
</feature>
<protein>
    <submittedName>
        <fullName evidence="5">Uncharacterized protein</fullName>
    </submittedName>
</protein>
<dbReference type="InterPro" id="IPR010905">
    <property type="entry name" value="Glyco_hydro_88"/>
</dbReference>
<dbReference type="CDD" id="cd01821">
    <property type="entry name" value="Rhamnogalacturan_acetylesterase_like"/>
    <property type="match status" value="1"/>
</dbReference>
<dbReference type="InterPro" id="IPR013830">
    <property type="entry name" value="SGNH_hydro"/>
</dbReference>
<dbReference type="Proteomes" id="UP000036958">
    <property type="component" value="Unassembled WGS sequence"/>
</dbReference>
<dbReference type="Pfam" id="PF13472">
    <property type="entry name" value="Lipase_GDSL_2"/>
    <property type="match status" value="1"/>
</dbReference>
<dbReference type="STRING" id="1409788.NC99_19050"/>
<gene>
    <name evidence="5" type="ORF">NC99_19050</name>
</gene>
<dbReference type="InterPro" id="IPR049033">
    <property type="entry name" value="AGA-YXIM_GBD"/>
</dbReference>
<dbReference type="InterPro" id="IPR037459">
    <property type="entry name" value="RhgT-like"/>
</dbReference>
<dbReference type="OrthoDB" id="9807186at2"/>
<evidence type="ECO:0000259" key="3">
    <source>
        <dbReference type="Pfam" id="PF13472"/>
    </source>
</evidence>
<dbReference type="Pfam" id="PF07470">
    <property type="entry name" value="Glyco_hydro_88"/>
    <property type="match status" value="1"/>
</dbReference>
<dbReference type="RefSeq" id="WP_082326387.1">
    <property type="nucleotide sequence ID" value="NZ_LGIA01000146.1"/>
</dbReference>
<evidence type="ECO:0000313" key="5">
    <source>
        <dbReference type="EMBL" id="KOH45297.1"/>
    </source>
</evidence>
<dbReference type="InterPro" id="IPR036514">
    <property type="entry name" value="SGNH_hydro_sf"/>
</dbReference>
<dbReference type="InterPro" id="IPR008928">
    <property type="entry name" value="6-hairpin_glycosidase_sf"/>
</dbReference>
<keyword evidence="1" id="KW-0378">Hydrolase</keyword>
<name>A0A0L8VAU5_9BACT</name>
<evidence type="ECO:0000256" key="2">
    <source>
        <dbReference type="SAM" id="SignalP"/>
    </source>
</evidence>
<organism evidence="5 6">
    <name type="scientific">Sunxiuqinia dokdonensis</name>
    <dbReference type="NCBI Taxonomy" id="1409788"/>
    <lineage>
        <taxon>Bacteria</taxon>
        <taxon>Pseudomonadati</taxon>
        <taxon>Bacteroidota</taxon>
        <taxon>Bacteroidia</taxon>
        <taxon>Marinilabiliales</taxon>
        <taxon>Prolixibacteraceae</taxon>
        <taxon>Sunxiuqinia</taxon>
    </lineage>
</organism>
<dbReference type="Pfam" id="PF21254">
    <property type="entry name" value="AGA-YXIM_GBD"/>
    <property type="match status" value="1"/>
</dbReference>
<feature type="chain" id="PRO_5005591306" evidence="2">
    <location>
        <begin position="27"/>
        <end position="875"/>
    </location>
</feature>
<dbReference type="PATRIC" id="fig|1409788.3.peg.1973"/>
<dbReference type="GO" id="GO:0016788">
    <property type="term" value="F:hydrolase activity, acting on ester bonds"/>
    <property type="evidence" value="ECO:0007669"/>
    <property type="project" value="UniProtKB-ARBA"/>
</dbReference>
<keyword evidence="2" id="KW-0732">Signal</keyword>
<dbReference type="EMBL" id="LGIA01000146">
    <property type="protein sequence ID" value="KOH45297.1"/>
    <property type="molecule type" value="Genomic_DNA"/>
</dbReference>
<evidence type="ECO:0000259" key="4">
    <source>
        <dbReference type="Pfam" id="PF21254"/>
    </source>
</evidence>
<dbReference type="InterPro" id="IPR052043">
    <property type="entry name" value="PolySaccharide_Degr_Enz"/>
</dbReference>
<dbReference type="SUPFAM" id="SSF49785">
    <property type="entry name" value="Galactose-binding domain-like"/>
    <property type="match status" value="1"/>
</dbReference>
<dbReference type="SUPFAM" id="SSF52266">
    <property type="entry name" value="SGNH hydrolase"/>
    <property type="match status" value="1"/>
</dbReference>
<proteinExistence type="predicted"/>
<dbReference type="Gene3D" id="3.40.50.1110">
    <property type="entry name" value="SGNH hydrolase"/>
    <property type="match status" value="1"/>
</dbReference>
<dbReference type="PANTHER" id="PTHR33886:SF8">
    <property type="entry name" value="UNSATURATED RHAMNOGALACTURONAN HYDROLASE (EUROFUNG)"/>
    <property type="match status" value="1"/>
</dbReference>
<comment type="caution">
    <text evidence="5">The sequence shown here is derived from an EMBL/GenBank/DDBJ whole genome shotgun (WGS) entry which is preliminary data.</text>
</comment>
<dbReference type="Gene3D" id="1.50.10.10">
    <property type="match status" value="1"/>
</dbReference>
<feature type="signal peptide" evidence="2">
    <location>
        <begin position="1"/>
        <end position="26"/>
    </location>
</feature>
<sequence>MNCQFWKQITLSSLVLLGLNLAGALAQKVTDSTTPLHLLQPEYDTPYGKPDVKAIEEVLERVHDYLESTTPMKLIDRASGAELDDFNEIDENTIFKPGDYRLISYEWGVTYAGMLLAAESTGDKRYADYTHNRLRFLESIRPHFLELEKEQAGVKHAMYSVIHPHALDDAGAMCAAMIKAKRAGLDADLDPMISNFIDYISNKQFRFDDGTMARNRPQPNSLWLDDLFMSVPALAQMGKYTGENNYYDDAVKQVLQFSKRMFNYEKGLYMHGWIMGMEEHPEFYWGRANGWAVMTMVELLEVLPADYPGRDQVLDLLQRHLRGLANYQSGQGFWHQLLDRNDSYLETSATAIYTYAMARAINRGYVDGKVYGPVACLAWNAVATKVNEKGQVEGTCVGTGMGFDPAFYYYRPVNVYAAHSYGPVLLAGAEMIELVKSNEIRINDSSLQFYDHQNEETTGWKFDLGSGTLKEGFIQVDEHSLYSAERGFGFVTEKRLKSVKSDGEDELNSDFITSDRPFYFAVDVPEGRYKITLTLGDPSGESATTVKAESRRLMLENIRTRKGEVVTKTVVVDVRTPRINATEEIRRKSREMTYLNWDDKLTLEFNGPKPCVSSIEIEPANDLPVIFLAGNSTVVDQEHEPWASWGQMFPRFLKPEIVVANYAESGETLKAFQREKRLQKILSVMKPGDYLFMEFAHNDQKPGGNHVEPFTTYQDELRNFISEARKRGAHPVLVTSTNRRKFDEQGKIVNTLDDYPEAMRQLAKADNLPLIDLNAMSKQLYEALGVEDSKKAFVHYPANTYPGQDKALADNTHFSTYGAYELAKCVVQGIQDNKMALADYVVSDFDGFDPSIPDDWKSFFWPESPSAEVAKPDGN</sequence>
<dbReference type="PANTHER" id="PTHR33886">
    <property type="entry name" value="UNSATURATED RHAMNOGALACTURONAN HYDROLASE (EUROFUNG)"/>
    <property type="match status" value="1"/>
</dbReference>
<dbReference type="AlphaFoldDB" id="A0A0L8VAU5"/>
<accession>A0A0L8VAU5</accession>
<dbReference type="InterPro" id="IPR008979">
    <property type="entry name" value="Galactose-bd-like_sf"/>
</dbReference>
<evidence type="ECO:0000313" key="6">
    <source>
        <dbReference type="Proteomes" id="UP000036958"/>
    </source>
</evidence>
<dbReference type="GO" id="GO:0005975">
    <property type="term" value="P:carbohydrate metabolic process"/>
    <property type="evidence" value="ECO:0007669"/>
    <property type="project" value="InterPro"/>
</dbReference>
<keyword evidence="6" id="KW-1185">Reference proteome</keyword>
<reference evidence="6" key="1">
    <citation type="submission" date="2015-07" db="EMBL/GenBank/DDBJ databases">
        <title>Genome sequencing of Sunxiuqinia dokdonensis strain SK.</title>
        <authorList>
            <person name="Ahn S."/>
            <person name="Kim B.-C."/>
        </authorList>
    </citation>
    <scope>NUCLEOTIDE SEQUENCE [LARGE SCALE GENOMIC DNA]</scope>
    <source>
        <strain evidence="6">SK</strain>
    </source>
</reference>
<dbReference type="InterPro" id="IPR012341">
    <property type="entry name" value="6hp_glycosidase-like_sf"/>
</dbReference>
<dbReference type="SUPFAM" id="SSF48208">
    <property type="entry name" value="Six-hairpin glycosidases"/>
    <property type="match status" value="1"/>
</dbReference>
<feature type="domain" description="SGNH hydrolase-type esterase" evidence="3">
    <location>
        <begin position="631"/>
        <end position="781"/>
    </location>
</feature>